<protein>
    <submittedName>
        <fullName evidence="2">Uncharacterized protein</fullName>
    </submittedName>
</protein>
<feature type="region of interest" description="Disordered" evidence="1">
    <location>
        <begin position="1"/>
        <end position="56"/>
    </location>
</feature>
<evidence type="ECO:0000313" key="2">
    <source>
        <dbReference type="EMBL" id="MBB6479433.1"/>
    </source>
</evidence>
<gene>
    <name evidence="2" type="ORF">HNR50_001091</name>
</gene>
<evidence type="ECO:0000313" key="3">
    <source>
        <dbReference type="Proteomes" id="UP000587760"/>
    </source>
</evidence>
<name>A0A841R6G8_9SPIO</name>
<keyword evidence="3" id="KW-1185">Reference proteome</keyword>
<proteinExistence type="predicted"/>
<dbReference type="RefSeq" id="WP_184744670.1">
    <property type="nucleotide sequence ID" value="NZ_JACHGJ010000002.1"/>
</dbReference>
<organism evidence="2 3">
    <name type="scientific">Spirochaeta isovalerica</name>
    <dbReference type="NCBI Taxonomy" id="150"/>
    <lineage>
        <taxon>Bacteria</taxon>
        <taxon>Pseudomonadati</taxon>
        <taxon>Spirochaetota</taxon>
        <taxon>Spirochaetia</taxon>
        <taxon>Spirochaetales</taxon>
        <taxon>Spirochaetaceae</taxon>
        <taxon>Spirochaeta</taxon>
    </lineage>
</organism>
<dbReference type="AlphaFoldDB" id="A0A841R6G8"/>
<sequence>MARHNYSSDKRQKEIKRQKRQEEKRLRKERKGTEEGERDEQDLINGYLGIEPETEQVEAAYENTNQD</sequence>
<feature type="compositionally biased region" description="Basic and acidic residues" evidence="1">
    <location>
        <begin position="1"/>
        <end position="12"/>
    </location>
</feature>
<reference evidence="2 3" key="1">
    <citation type="submission" date="2020-08" db="EMBL/GenBank/DDBJ databases">
        <title>Genomic Encyclopedia of Type Strains, Phase IV (KMG-IV): sequencing the most valuable type-strain genomes for metagenomic binning, comparative biology and taxonomic classification.</title>
        <authorList>
            <person name="Goeker M."/>
        </authorList>
    </citation>
    <scope>NUCLEOTIDE SEQUENCE [LARGE SCALE GENOMIC DNA]</scope>
    <source>
        <strain evidence="2 3">DSM 2461</strain>
    </source>
</reference>
<comment type="caution">
    <text evidence="2">The sequence shown here is derived from an EMBL/GenBank/DDBJ whole genome shotgun (WGS) entry which is preliminary data.</text>
</comment>
<dbReference type="EMBL" id="JACHGJ010000002">
    <property type="protein sequence ID" value="MBB6479433.1"/>
    <property type="molecule type" value="Genomic_DNA"/>
</dbReference>
<dbReference type="Proteomes" id="UP000587760">
    <property type="component" value="Unassembled WGS sequence"/>
</dbReference>
<accession>A0A841R6G8</accession>
<evidence type="ECO:0000256" key="1">
    <source>
        <dbReference type="SAM" id="MobiDB-lite"/>
    </source>
</evidence>
<feature type="compositionally biased region" description="Basic and acidic residues" evidence="1">
    <location>
        <begin position="20"/>
        <end position="35"/>
    </location>
</feature>